<name>A0AC35TMH9_9BILA</name>
<protein>
    <submittedName>
        <fullName evidence="2">C-type lectin domain-containing protein</fullName>
    </submittedName>
</protein>
<evidence type="ECO:0000313" key="2">
    <source>
        <dbReference type="WBParaSite" id="RSKR_0000233100.1"/>
    </source>
</evidence>
<organism evidence="1 2">
    <name type="scientific">Rhabditophanes sp. KR3021</name>
    <dbReference type="NCBI Taxonomy" id="114890"/>
    <lineage>
        <taxon>Eukaryota</taxon>
        <taxon>Metazoa</taxon>
        <taxon>Ecdysozoa</taxon>
        <taxon>Nematoda</taxon>
        <taxon>Chromadorea</taxon>
        <taxon>Rhabditida</taxon>
        <taxon>Tylenchina</taxon>
        <taxon>Panagrolaimomorpha</taxon>
        <taxon>Strongyloidoidea</taxon>
        <taxon>Alloionematidae</taxon>
        <taxon>Rhabditophanes</taxon>
    </lineage>
</organism>
<sequence>MLVILFVALSLALINYRNVKHGGVVSAKNTINPNPRETDDAMIVENTHNWISNKSPQRKIVKPLFTQNEKQNNSNINSLLGENSNYGSGTVLKRKDDLSTVQIMRKEYDHSNEKTSTDRRASVVIFDKSNTGAAILSASSFSKDSHDYSPVDISALEEVLKRDDFLNHCPTDNDFLLGVNKRCYKLFIPDTVGHSREEKCQMFSSELLQLTSDLDVFAIKKLYKSLSKVKHFYIFAGFKCLDQHTCIDLKTNGIIEFSIKVEKLPCFGVYSLADAEWHCIEEDISGNTKLPFICEKRDTYTMLECKKHDHIRLIDNKCYNKRVYTNPYSRNVGDQICADYAMHLPVIDDNLKQRAISKQMSHFESNLWLGLRCKVGETLSTCKWGNNQPLSYNNFGTSINSISAGECVYLDKKTLQWIATDCSTKFYILCQSDE</sequence>
<evidence type="ECO:0000313" key="1">
    <source>
        <dbReference type="Proteomes" id="UP000095286"/>
    </source>
</evidence>
<dbReference type="Proteomes" id="UP000095286">
    <property type="component" value="Unplaced"/>
</dbReference>
<dbReference type="WBParaSite" id="RSKR_0000233100.1">
    <property type="protein sequence ID" value="RSKR_0000233100.1"/>
    <property type="gene ID" value="RSKR_0000233100"/>
</dbReference>
<reference evidence="2" key="1">
    <citation type="submission" date="2016-11" db="UniProtKB">
        <authorList>
            <consortium name="WormBaseParasite"/>
        </authorList>
    </citation>
    <scope>IDENTIFICATION</scope>
    <source>
        <strain evidence="2">KR3021</strain>
    </source>
</reference>
<accession>A0AC35TMH9</accession>
<proteinExistence type="predicted"/>